<evidence type="ECO:0000313" key="3">
    <source>
        <dbReference type="Proteomes" id="UP000887569"/>
    </source>
</evidence>
<keyword evidence="2" id="KW-0472">Membrane</keyword>
<feature type="compositionally biased region" description="Polar residues" evidence="1">
    <location>
        <begin position="286"/>
        <end position="297"/>
    </location>
</feature>
<dbReference type="AlphaFoldDB" id="A0A914ZII6"/>
<feature type="transmembrane region" description="Helical" evidence="2">
    <location>
        <begin position="447"/>
        <end position="468"/>
    </location>
</feature>
<sequence length="642" mass="70746">MVSDIVIDAYKIKEDILRDQQNSFHDYLPVVLQDQLRNNNSSQQPVGDQLVIPANTSAQMRSNMAKNSHLQNGHSQANSRNSRNARTGKQNATVTKQASVESIKRHELASSSSSEKIIRENTRSEIDATKDARGNCISAIDIYKMEEDASRERNASFHDYIPVVLQQQQNIENISQVIGANGRTPRTPLIPAVTSVSSTSAEIVGANSEQGNLSQESTVERNADEEVKTGENCDKENVYSEIVECDVTESAILKINGSTSRNSFIDATTGPTVSEVLPSSPPPTSDGANTKTATNGMPSIPSIPSIPRVNMNKCNRESVERRNMECSTSRTASETSSTIIPSDLSPVPAKAANYNWLAVSAETASTDKRIIDDDSSSIDTTVAEQIYWAPVVLKVLKNGTYTIAFSGNPFLHLHRNLRIPTSEAKSANTDKFCTTTRSRHHRTKWSLFILAVIVLLGVAAAIAAGIILSQKTDELNNAFVINTGFVNNINSNYTTHVSEVIFDLFRLLNGVEEMRFAYATFHGSITHLTRFMHFQQARLELNTVISDAHTTNQTNQAGATQLIFKQLGDRRDGALWVIIFADNKYAYRSPVEYMNDMNELERVVMQYEKVILIGDGNLPTTIDGSMHPSEIAKLVVSRINSS</sequence>
<feature type="compositionally biased region" description="Basic and acidic residues" evidence="1">
    <location>
        <begin position="218"/>
        <end position="229"/>
    </location>
</feature>
<name>A0A914ZII6_PARUN</name>
<evidence type="ECO:0000256" key="2">
    <source>
        <dbReference type="SAM" id="Phobius"/>
    </source>
</evidence>
<feature type="compositionally biased region" description="Basic and acidic residues" evidence="1">
    <location>
        <begin position="314"/>
        <end position="324"/>
    </location>
</feature>
<feature type="region of interest" description="Disordered" evidence="1">
    <location>
        <begin position="65"/>
        <end position="115"/>
    </location>
</feature>
<feature type="region of interest" description="Disordered" evidence="1">
    <location>
        <begin position="210"/>
        <end position="229"/>
    </location>
</feature>
<feature type="compositionally biased region" description="Low complexity" evidence="1">
    <location>
        <begin position="327"/>
        <end position="338"/>
    </location>
</feature>
<keyword evidence="2" id="KW-0812">Transmembrane</keyword>
<keyword evidence="2" id="KW-1133">Transmembrane helix</keyword>
<dbReference type="Proteomes" id="UP000887569">
    <property type="component" value="Unplaced"/>
</dbReference>
<feature type="compositionally biased region" description="Low complexity" evidence="1">
    <location>
        <begin position="298"/>
        <end position="307"/>
    </location>
</feature>
<dbReference type="WBParaSite" id="PgB04_g161_t01">
    <property type="protein sequence ID" value="PgB04_g161_t01"/>
    <property type="gene ID" value="PgB04_g161"/>
</dbReference>
<evidence type="ECO:0000256" key="1">
    <source>
        <dbReference type="SAM" id="MobiDB-lite"/>
    </source>
</evidence>
<feature type="compositionally biased region" description="Polar residues" evidence="1">
    <location>
        <begin position="65"/>
        <end position="100"/>
    </location>
</feature>
<accession>A0A914ZII6</accession>
<proteinExistence type="predicted"/>
<feature type="region of interest" description="Disordered" evidence="1">
    <location>
        <begin position="271"/>
        <end position="341"/>
    </location>
</feature>
<keyword evidence="3" id="KW-1185">Reference proteome</keyword>
<evidence type="ECO:0000313" key="4">
    <source>
        <dbReference type="WBParaSite" id="PgB04_g161_t01"/>
    </source>
</evidence>
<organism evidence="3 4">
    <name type="scientific">Parascaris univalens</name>
    <name type="common">Nematode worm</name>
    <dbReference type="NCBI Taxonomy" id="6257"/>
    <lineage>
        <taxon>Eukaryota</taxon>
        <taxon>Metazoa</taxon>
        <taxon>Ecdysozoa</taxon>
        <taxon>Nematoda</taxon>
        <taxon>Chromadorea</taxon>
        <taxon>Rhabditida</taxon>
        <taxon>Spirurina</taxon>
        <taxon>Ascaridomorpha</taxon>
        <taxon>Ascaridoidea</taxon>
        <taxon>Ascarididae</taxon>
        <taxon>Parascaris</taxon>
    </lineage>
</organism>
<reference evidence="4" key="1">
    <citation type="submission" date="2022-11" db="UniProtKB">
        <authorList>
            <consortium name="WormBaseParasite"/>
        </authorList>
    </citation>
    <scope>IDENTIFICATION</scope>
</reference>
<protein>
    <submittedName>
        <fullName evidence="4">SEA domain-containing protein</fullName>
    </submittedName>
</protein>